<dbReference type="PROSITE" id="PS50003">
    <property type="entry name" value="PH_DOMAIN"/>
    <property type="match status" value="1"/>
</dbReference>
<evidence type="ECO:0000259" key="2">
    <source>
        <dbReference type="PROSITE" id="PS50003"/>
    </source>
</evidence>
<protein>
    <submittedName>
        <fullName evidence="4">PH domain-containing protein</fullName>
    </submittedName>
</protein>
<dbReference type="Gene3D" id="2.30.29.30">
    <property type="entry name" value="Pleckstrin-homology domain (PH domain)/Phosphotyrosine-binding domain (PTB)"/>
    <property type="match status" value="1"/>
</dbReference>
<sequence length="206" mass="23424">MPEECKSPTKTIQSLPKLDPNHQQQHQQQKQSEKKGILRSLSFQFTPFYGTKKRRSDTVHTYDRTPEEILQNATKSSASASATVSVNANLGPIQGVQCQGLLLKKCNKKTRVKWNKRFFILKECFLLYYAPKYKKKFDKHKKIDMHPKGIVPLIGCSIVPGGDIGKGKKYCLLITHPQFDSAFIVSASDVKAQEKWLKALREATKM</sequence>
<dbReference type="PANTHER" id="PTHR14383">
    <property type="entry name" value="SWAP-70 RECOMBINASE"/>
    <property type="match status" value="1"/>
</dbReference>
<dbReference type="SMART" id="SM00233">
    <property type="entry name" value="PH"/>
    <property type="match status" value="1"/>
</dbReference>
<feature type="domain" description="PH" evidence="2">
    <location>
        <begin position="95"/>
        <end position="205"/>
    </location>
</feature>
<accession>A0A914P2A4</accession>
<organism evidence="3 4">
    <name type="scientific">Panagrolaimus davidi</name>
    <dbReference type="NCBI Taxonomy" id="227884"/>
    <lineage>
        <taxon>Eukaryota</taxon>
        <taxon>Metazoa</taxon>
        <taxon>Ecdysozoa</taxon>
        <taxon>Nematoda</taxon>
        <taxon>Chromadorea</taxon>
        <taxon>Rhabditida</taxon>
        <taxon>Tylenchina</taxon>
        <taxon>Panagrolaimomorpha</taxon>
        <taxon>Panagrolaimoidea</taxon>
        <taxon>Panagrolaimidae</taxon>
        <taxon>Panagrolaimus</taxon>
    </lineage>
</organism>
<dbReference type="InterPro" id="IPR011993">
    <property type="entry name" value="PH-like_dom_sf"/>
</dbReference>
<dbReference type="SUPFAM" id="SSF50729">
    <property type="entry name" value="PH domain-like"/>
    <property type="match status" value="1"/>
</dbReference>
<evidence type="ECO:0000313" key="3">
    <source>
        <dbReference type="Proteomes" id="UP000887578"/>
    </source>
</evidence>
<dbReference type="Proteomes" id="UP000887578">
    <property type="component" value="Unplaced"/>
</dbReference>
<dbReference type="PANTHER" id="PTHR14383:SF1">
    <property type="entry name" value="PLECKSTRIN HOMOLOGY DOMAIN-CONTAINING FAMILY D MEMBER 1"/>
    <property type="match status" value="1"/>
</dbReference>
<evidence type="ECO:0000256" key="1">
    <source>
        <dbReference type="SAM" id="MobiDB-lite"/>
    </source>
</evidence>
<feature type="region of interest" description="Disordered" evidence="1">
    <location>
        <begin position="1"/>
        <end position="34"/>
    </location>
</feature>
<proteinExistence type="predicted"/>
<name>A0A914P2A4_9BILA</name>
<dbReference type="AlphaFoldDB" id="A0A914P2A4"/>
<dbReference type="Pfam" id="PF00169">
    <property type="entry name" value="PH"/>
    <property type="match status" value="1"/>
</dbReference>
<keyword evidence="3" id="KW-1185">Reference proteome</keyword>
<reference evidence="4" key="1">
    <citation type="submission" date="2022-11" db="UniProtKB">
        <authorList>
            <consortium name="WormBaseParasite"/>
        </authorList>
    </citation>
    <scope>IDENTIFICATION</scope>
</reference>
<evidence type="ECO:0000313" key="4">
    <source>
        <dbReference type="WBParaSite" id="PDA_v2.g11955.t1"/>
    </source>
</evidence>
<dbReference type="WBParaSite" id="PDA_v2.g11955.t1">
    <property type="protein sequence ID" value="PDA_v2.g11955.t1"/>
    <property type="gene ID" value="PDA_v2.g11955"/>
</dbReference>
<dbReference type="InterPro" id="IPR001849">
    <property type="entry name" value="PH_domain"/>
</dbReference>